<reference evidence="4 6" key="1">
    <citation type="submission" date="2024-01" db="EMBL/GenBank/DDBJ databases">
        <title>A draft genome for the cacao thread blight pathogen Marasmiellus scandens.</title>
        <authorList>
            <person name="Baruah I.K."/>
            <person name="Leung J."/>
            <person name="Bukari Y."/>
            <person name="Amoako-Attah I."/>
            <person name="Meinhardt L.W."/>
            <person name="Bailey B.A."/>
            <person name="Cohen S.P."/>
        </authorList>
    </citation>
    <scope>NUCLEOTIDE SEQUENCE [LARGE SCALE GENOMIC DNA]</scope>
    <source>
        <strain evidence="4 6">GH-19</strain>
    </source>
</reference>
<sequence>MKRNPRVYKGSPCLICHQEATPVSFHQFYYRRPQTYLTTMMSALGIRASTFRAWSHSLPARFSMVQPRSPSLCRAISTTPFVCTDGHIETPSNAELRAAQDQASVSPLAPIGVAAAVEAKANPSSVPARPKIFDEFALRDRVGIISGGNRGLGLEMAMALCEAGARAVYCLDVTKEPSEDWVAVKDFVGKMGSRLEYMSVDVRDQKAMWGVGEKIGDKEGRMDFCVAAAGILKQHTPCLGYPEKQFRDVMDINVNGVFFTAQAAGRQMERFGTPGSIILIASMSGSITNHGHAWTSYNSSKSAVIQMARSMACELAPANIRVNSLSPGHIYTKMTAAYLDAQPHLLAKWSSLNPMGRIGRVDEMRGPIVWLASDASSFCTGSDILVSGGHHAW</sequence>
<dbReference type="SUPFAM" id="SSF51735">
    <property type="entry name" value="NAD(P)-binding Rossmann-fold domains"/>
    <property type="match status" value="1"/>
</dbReference>
<dbReference type="InterPro" id="IPR036291">
    <property type="entry name" value="NAD(P)-bd_dom_sf"/>
</dbReference>
<evidence type="ECO:0008006" key="7">
    <source>
        <dbReference type="Google" id="ProtNLM"/>
    </source>
</evidence>
<accession>A0ABR1IX52</accession>
<dbReference type="Gene3D" id="3.40.50.720">
    <property type="entry name" value="NAD(P)-binding Rossmann-like Domain"/>
    <property type="match status" value="1"/>
</dbReference>
<proteinExistence type="inferred from homology"/>
<dbReference type="EMBL" id="JBANRG010000061">
    <property type="protein sequence ID" value="KAK7441776.1"/>
    <property type="molecule type" value="Genomic_DNA"/>
</dbReference>
<dbReference type="PROSITE" id="PS00061">
    <property type="entry name" value="ADH_SHORT"/>
    <property type="match status" value="1"/>
</dbReference>
<dbReference type="Pfam" id="PF13561">
    <property type="entry name" value="adh_short_C2"/>
    <property type="match status" value="1"/>
</dbReference>
<dbReference type="PRINTS" id="PR00080">
    <property type="entry name" value="SDRFAMILY"/>
</dbReference>
<evidence type="ECO:0000256" key="1">
    <source>
        <dbReference type="ARBA" id="ARBA00006484"/>
    </source>
</evidence>
<organism evidence="4 6">
    <name type="scientific">Marasmiellus scandens</name>
    <dbReference type="NCBI Taxonomy" id="2682957"/>
    <lineage>
        <taxon>Eukaryota</taxon>
        <taxon>Fungi</taxon>
        <taxon>Dikarya</taxon>
        <taxon>Basidiomycota</taxon>
        <taxon>Agaricomycotina</taxon>
        <taxon>Agaricomycetes</taxon>
        <taxon>Agaricomycetidae</taxon>
        <taxon>Agaricales</taxon>
        <taxon>Marasmiineae</taxon>
        <taxon>Omphalotaceae</taxon>
        <taxon>Marasmiellus</taxon>
    </lineage>
</organism>
<comment type="caution">
    <text evidence="4">The sequence shown here is derived from an EMBL/GenBank/DDBJ whole genome shotgun (WGS) entry which is preliminary data.</text>
</comment>
<evidence type="ECO:0000313" key="4">
    <source>
        <dbReference type="EMBL" id="KAK7441776.1"/>
    </source>
</evidence>
<name>A0ABR1IX52_9AGAR</name>
<dbReference type="InterPro" id="IPR020904">
    <property type="entry name" value="Sc_DH/Rdtase_CS"/>
</dbReference>
<keyword evidence="3" id="KW-0560">Oxidoreductase</keyword>
<evidence type="ECO:0000313" key="5">
    <source>
        <dbReference type="EMBL" id="KAK7460483.1"/>
    </source>
</evidence>
<dbReference type="InterPro" id="IPR002347">
    <property type="entry name" value="SDR_fam"/>
</dbReference>
<dbReference type="Proteomes" id="UP001498398">
    <property type="component" value="Unassembled WGS sequence"/>
</dbReference>
<keyword evidence="2" id="KW-0521">NADP</keyword>
<keyword evidence="6" id="KW-1185">Reference proteome</keyword>
<comment type="similarity">
    <text evidence="1">Belongs to the short-chain dehydrogenases/reductases (SDR) family.</text>
</comment>
<dbReference type="PRINTS" id="PR00081">
    <property type="entry name" value="GDHRDH"/>
</dbReference>
<evidence type="ECO:0000313" key="6">
    <source>
        <dbReference type="Proteomes" id="UP001498398"/>
    </source>
</evidence>
<dbReference type="PANTHER" id="PTHR43008:SF4">
    <property type="entry name" value="CHAIN DEHYDROGENASE, PUTATIVE (AFU_ORTHOLOGUE AFUA_4G08710)-RELATED"/>
    <property type="match status" value="1"/>
</dbReference>
<dbReference type="EMBL" id="JBANRG010000015">
    <property type="protein sequence ID" value="KAK7460483.1"/>
    <property type="molecule type" value="Genomic_DNA"/>
</dbReference>
<protein>
    <recommendedName>
        <fullName evidence="7">Sorbose reductase sou1</fullName>
    </recommendedName>
</protein>
<dbReference type="PANTHER" id="PTHR43008">
    <property type="entry name" value="BENZIL REDUCTASE"/>
    <property type="match status" value="1"/>
</dbReference>
<evidence type="ECO:0000256" key="3">
    <source>
        <dbReference type="ARBA" id="ARBA00023002"/>
    </source>
</evidence>
<evidence type="ECO:0000256" key="2">
    <source>
        <dbReference type="ARBA" id="ARBA00022857"/>
    </source>
</evidence>
<gene>
    <name evidence="5" type="ORF">VKT23_009202</name>
    <name evidence="4" type="ORF">VKT23_016438</name>
</gene>